<evidence type="ECO:0000313" key="5">
    <source>
        <dbReference type="Proteomes" id="UP000070646"/>
    </source>
</evidence>
<comment type="similarity">
    <text evidence="1 2">Belongs to the BioY family.</text>
</comment>
<keyword evidence="2 3" id="KW-0472">Membrane</keyword>
<keyword evidence="3" id="KW-1133">Transmembrane helix</keyword>
<feature type="transmembrane region" description="Helical" evidence="3">
    <location>
        <begin position="92"/>
        <end position="109"/>
    </location>
</feature>
<comment type="caution">
    <text evidence="4">The sequence shown here is derived from an EMBL/GenBank/DDBJ whole genome shotgun (WGS) entry which is preliminary data.</text>
</comment>
<reference evidence="4 5" key="1">
    <citation type="submission" date="2016-01" db="EMBL/GenBank/DDBJ databases">
        <authorList>
            <person name="Oliw E.H."/>
        </authorList>
    </citation>
    <scope>NUCLEOTIDE SEQUENCE [LARGE SCALE GENOMIC DNA]</scope>
    <source>
        <strain evidence="4 5">MJR7757A</strain>
    </source>
</reference>
<keyword evidence="2" id="KW-1003">Cell membrane</keyword>
<evidence type="ECO:0000256" key="1">
    <source>
        <dbReference type="ARBA" id="ARBA00010692"/>
    </source>
</evidence>
<dbReference type="GO" id="GO:0015225">
    <property type="term" value="F:biotin transmembrane transporter activity"/>
    <property type="evidence" value="ECO:0007669"/>
    <property type="project" value="UniProtKB-UniRule"/>
</dbReference>
<dbReference type="PATRIC" id="fig|1502.174.peg.2570"/>
<organism evidence="4 5">
    <name type="scientific">Clostridium perfringens</name>
    <dbReference type="NCBI Taxonomy" id="1502"/>
    <lineage>
        <taxon>Bacteria</taxon>
        <taxon>Bacillati</taxon>
        <taxon>Bacillota</taxon>
        <taxon>Clostridia</taxon>
        <taxon>Eubacteriales</taxon>
        <taxon>Clostridiaceae</taxon>
        <taxon>Clostridium</taxon>
    </lineage>
</organism>
<keyword evidence="3" id="KW-0812">Transmembrane</keyword>
<proteinExistence type="inferred from homology"/>
<dbReference type="AlphaFoldDB" id="A0A133MV44"/>
<dbReference type="PANTHER" id="PTHR34295:SF1">
    <property type="entry name" value="BIOTIN TRANSPORTER BIOY"/>
    <property type="match status" value="1"/>
</dbReference>
<dbReference type="PANTHER" id="PTHR34295">
    <property type="entry name" value="BIOTIN TRANSPORTER BIOY"/>
    <property type="match status" value="1"/>
</dbReference>
<dbReference type="EMBL" id="LRPU01000152">
    <property type="protein sequence ID" value="KXA07904.1"/>
    <property type="molecule type" value="Genomic_DNA"/>
</dbReference>
<dbReference type="PIRSF" id="PIRSF016661">
    <property type="entry name" value="BioY"/>
    <property type="match status" value="1"/>
</dbReference>
<dbReference type="Gene3D" id="1.10.1760.20">
    <property type="match status" value="1"/>
</dbReference>
<name>A0A133MV44_CLOPF</name>
<dbReference type="GO" id="GO:0005886">
    <property type="term" value="C:plasma membrane"/>
    <property type="evidence" value="ECO:0007669"/>
    <property type="project" value="UniProtKB-SubCell"/>
</dbReference>
<keyword evidence="2" id="KW-0813">Transport</keyword>
<evidence type="ECO:0000313" key="4">
    <source>
        <dbReference type="EMBL" id="KXA07904.1"/>
    </source>
</evidence>
<accession>A0A133MV44</accession>
<feature type="transmembrane region" description="Helical" evidence="3">
    <location>
        <begin position="121"/>
        <end position="142"/>
    </location>
</feature>
<feature type="transmembrane region" description="Helical" evidence="3">
    <location>
        <begin position="63"/>
        <end position="80"/>
    </location>
</feature>
<dbReference type="Pfam" id="PF02632">
    <property type="entry name" value="BioY"/>
    <property type="match status" value="1"/>
</dbReference>
<gene>
    <name evidence="4" type="ORF">HMPREF3222_02552</name>
</gene>
<feature type="transmembrane region" description="Helical" evidence="3">
    <location>
        <begin position="39"/>
        <end position="56"/>
    </location>
</feature>
<evidence type="ECO:0000256" key="3">
    <source>
        <dbReference type="SAM" id="Phobius"/>
    </source>
</evidence>
<feature type="transmembrane region" description="Helical" evidence="3">
    <location>
        <begin position="154"/>
        <end position="179"/>
    </location>
</feature>
<dbReference type="Proteomes" id="UP000070646">
    <property type="component" value="Unassembled WGS sequence"/>
</dbReference>
<comment type="subcellular location">
    <subcellularLocation>
        <location evidence="2">Cell membrane</location>
        <topology evidence="2">Multi-pass membrane protein</topology>
    </subcellularLocation>
</comment>
<evidence type="ECO:0000256" key="2">
    <source>
        <dbReference type="PIRNR" id="PIRNR016661"/>
    </source>
</evidence>
<dbReference type="InterPro" id="IPR003784">
    <property type="entry name" value="BioY"/>
</dbReference>
<feature type="transmembrane region" description="Helical" evidence="3">
    <location>
        <begin position="16"/>
        <end position="33"/>
    </location>
</feature>
<protein>
    <recommendedName>
        <fullName evidence="2">Biotin transporter</fullName>
    </recommendedName>
</protein>
<sequence>MYKIKGDLTMEMKTRDLTLIPIFAALTAIGAFIKIPIPIVPFTLQYFFCALGAILLGAKRGALAQIIYVLVGLLGIPVFTQGGGPSYVFQPTFGYLIGFIFGAYIIGKITENLKSINIKNLFLAGILGLLVIYTFGVSYMYVIYNFYLGDAMSLLSAVSIGAIACLPSDLLLTFIISLVGSKVCPRLKRLDYI</sequence>